<dbReference type="STRING" id="1189612.A33Q_1395"/>
<dbReference type="EMBL" id="ALWO02000023">
    <property type="protein sequence ID" value="EOZ98741.1"/>
    <property type="molecule type" value="Genomic_DNA"/>
</dbReference>
<dbReference type="Proteomes" id="UP000006073">
    <property type="component" value="Unassembled WGS sequence"/>
</dbReference>
<evidence type="ECO:0000313" key="1">
    <source>
        <dbReference type="EMBL" id="EOZ98741.1"/>
    </source>
</evidence>
<reference evidence="1 2" key="1">
    <citation type="journal article" date="2013" name="Genome Announc.">
        <title>Draft Genome Sequence of Indibacter alkaliphilus Strain LW1T, Isolated from Lonar Lake, a Haloalkaline Lake in the Buldana District of Maharashtra, India.</title>
        <authorList>
            <person name="Singh A."/>
            <person name="Kumar Jangir P."/>
            <person name="Sharma R."/>
            <person name="Singh A."/>
            <person name="Kumar Pinnaka A."/>
            <person name="Shivaji S."/>
        </authorList>
    </citation>
    <scope>NUCLEOTIDE SEQUENCE [LARGE SCALE GENOMIC DNA]</scope>
    <source>
        <strain evidence="2">CCUG 57479 / KCTC 22604 / LW1</strain>
    </source>
</reference>
<accession>S2E2M8</accession>
<proteinExistence type="predicted"/>
<name>S2E2M8_INDAL</name>
<organism evidence="1 2">
    <name type="scientific">Indibacter alkaliphilus (strain CCUG 57479 / KCTC 22604 / LW1)</name>
    <dbReference type="NCBI Taxonomy" id="1189612"/>
    <lineage>
        <taxon>Bacteria</taxon>
        <taxon>Pseudomonadati</taxon>
        <taxon>Bacteroidota</taxon>
        <taxon>Cytophagia</taxon>
        <taxon>Cytophagales</taxon>
        <taxon>Cyclobacteriaceae</taxon>
    </lineage>
</organism>
<keyword evidence="2" id="KW-1185">Reference proteome</keyword>
<dbReference type="AlphaFoldDB" id="S2E2M8"/>
<evidence type="ECO:0000313" key="2">
    <source>
        <dbReference type="Proteomes" id="UP000006073"/>
    </source>
</evidence>
<comment type="caution">
    <text evidence="1">The sequence shown here is derived from an EMBL/GenBank/DDBJ whole genome shotgun (WGS) entry which is preliminary data.</text>
</comment>
<gene>
    <name evidence="1" type="ORF">A33Q_1395</name>
</gene>
<sequence>MKRIPLFCFCSFFGGVPLLCSTVILTYEKLSKYIPSTFKRNSDFKNHKFG</sequence>
<protein>
    <submittedName>
        <fullName evidence="1">Uncharacterized protein</fullName>
    </submittedName>
</protein>